<dbReference type="PANTHER" id="PTHR10502:SF107">
    <property type="entry name" value="ANNEXIN ANXC4 (AFU_ORTHOLOGUE AFUA_3G07020)"/>
    <property type="match status" value="1"/>
</dbReference>
<dbReference type="VEuPathDB" id="FungiDB:ASPZODRAFT_134992"/>
<dbReference type="OrthoDB" id="2134400at2759"/>
<organism evidence="2 3">
    <name type="scientific">Penicilliopsis zonata CBS 506.65</name>
    <dbReference type="NCBI Taxonomy" id="1073090"/>
    <lineage>
        <taxon>Eukaryota</taxon>
        <taxon>Fungi</taxon>
        <taxon>Dikarya</taxon>
        <taxon>Ascomycota</taxon>
        <taxon>Pezizomycotina</taxon>
        <taxon>Eurotiomycetes</taxon>
        <taxon>Eurotiomycetidae</taxon>
        <taxon>Eurotiales</taxon>
        <taxon>Aspergillaceae</taxon>
        <taxon>Penicilliopsis</taxon>
    </lineage>
</organism>
<dbReference type="GO" id="GO:0005634">
    <property type="term" value="C:nucleus"/>
    <property type="evidence" value="ECO:0007669"/>
    <property type="project" value="TreeGrafter"/>
</dbReference>
<feature type="compositionally biased region" description="Basic and acidic residues" evidence="1">
    <location>
        <begin position="42"/>
        <end position="74"/>
    </location>
</feature>
<feature type="region of interest" description="Disordered" evidence="1">
    <location>
        <begin position="481"/>
        <end position="525"/>
    </location>
</feature>
<feature type="compositionally biased region" description="Low complexity" evidence="1">
    <location>
        <begin position="115"/>
        <end position="129"/>
    </location>
</feature>
<feature type="region of interest" description="Disordered" evidence="1">
    <location>
        <begin position="1"/>
        <end position="221"/>
    </location>
</feature>
<dbReference type="GO" id="GO:0005544">
    <property type="term" value="F:calcium-dependent phospholipid binding"/>
    <property type="evidence" value="ECO:0007669"/>
    <property type="project" value="InterPro"/>
</dbReference>
<dbReference type="SUPFAM" id="SSF47874">
    <property type="entry name" value="Annexin"/>
    <property type="match status" value="1"/>
</dbReference>
<dbReference type="Proteomes" id="UP000184188">
    <property type="component" value="Unassembled WGS sequence"/>
</dbReference>
<feature type="compositionally biased region" description="Basic and acidic residues" evidence="1">
    <location>
        <begin position="384"/>
        <end position="398"/>
    </location>
</feature>
<feature type="compositionally biased region" description="Pro residues" evidence="1">
    <location>
        <begin position="130"/>
        <end position="139"/>
    </location>
</feature>
<dbReference type="GO" id="GO:0005737">
    <property type="term" value="C:cytoplasm"/>
    <property type="evidence" value="ECO:0007669"/>
    <property type="project" value="TreeGrafter"/>
</dbReference>
<keyword evidence="3" id="KW-1185">Reference proteome</keyword>
<dbReference type="GO" id="GO:0001786">
    <property type="term" value="F:phosphatidylserine binding"/>
    <property type="evidence" value="ECO:0007669"/>
    <property type="project" value="TreeGrafter"/>
</dbReference>
<feature type="compositionally biased region" description="Pro residues" evidence="1">
    <location>
        <begin position="245"/>
        <end position="256"/>
    </location>
</feature>
<evidence type="ECO:0008006" key="4">
    <source>
        <dbReference type="Google" id="ProtNLM"/>
    </source>
</evidence>
<proteinExistence type="predicted"/>
<feature type="compositionally biased region" description="Low complexity" evidence="1">
    <location>
        <begin position="192"/>
        <end position="205"/>
    </location>
</feature>
<reference evidence="3" key="1">
    <citation type="journal article" date="2017" name="Genome Biol.">
        <title>Comparative genomics reveals high biological diversity and specific adaptations in the industrially and medically important fungal genus Aspergillus.</title>
        <authorList>
            <person name="de Vries R.P."/>
            <person name="Riley R."/>
            <person name="Wiebenga A."/>
            <person name="Aguilar-Osorio G."/>
            <person name="Amillis S."/>
            <person name="Uchima C.A."/>
            <person name="Anderluh G."/>
            <person name="Asadollahi M."/>
            <person name="Askin M."/>
            <person name="Barry K."/>
            <person name="Battaglia E."/>
            <person name="Bayram O."/>
            <person name="Benocci T."/>
            <person name="Braus-Stromeyer S.A."/>
            <person name="Caldana C."/>
            <person name="Canovas D."/>
            <person name="Cerqueira G.C."/>
            <person name="Chen F."/>
            <person name="Chen W."/>
            <person name="Choi C."/>
            <person name="Clum A."/>
            <person name="Dos Santos R.A."/>
            <person name="Damasio A.R."/>
            <person name="Diallinas G."/>
            <person name="Emri T."/>
            <person name="Fekete E."/>
            <person name="Flipphi M."/>
            <person name="Freyberg S."/>
            <person name="Gallo A."/>
            <person name="Gournas C."/>
            <person name="Habgood R."/>
            <person name="Hainaut M."/>
            <person name="Harispe M.L."/>
            <person name="Henrissat B."/>
            <person name="Hilden K.S."/>
            <person name="Hope R."/>
            <person name="Hossain A."/>
            <person name="Karabika E."/>
            <person name="Karaffa L."/>
            <person name="Karanyi Z."/>
            <person name="Krasevec N."/>
            <person name="Kuo A."/>
            <person name="Kusch H."/>
            <person name="LaButti K."/>
            <person name="Lagendijk E.L."/>
            <person name="Lapidus A."/>
            <person name="Levasseur A."/>
            <person name="Lindquist E."/>
            <person name="Lipzen A."/>
            <person name="Logrieco A.F."/>
            <person name="MacCabe A."/>
            <person name="Maekelae M.R."/>
            <person name="Malavazi I."/>
            <person name="Melin P."/>
            <person name="Meyer V."/>
            <person name="Mielnichuk N."/>
            <person name="Miskei M."/>
            <person name="Molnar A.P."/>
            <person name="Mule G."/>
            <person name="Ngan C.Y."/>
            <person name="Orejas M."/>
            <person name="Orosz E."/>
            <person name="Ouedraogo J.P."/>
            <person name="Overkamp K.M."/>
            <person name="Park H.-S."/>
            <person name="Perrone G."/>
            <person name="Piumi F."/>
            <person name="Punt P.J."/>
            <person name="Ram A.F."/>
            <person name="Ramon A."/>
            <person name="Rauscher S."/>
            <person name="Record E."/>
            <person name="Riano-Pachon D.M."/>
            <person name="Robert V."/>
            <person name="Roehrig J."/>
            <person name="Ruller R."/>
            <person name="Salamov A."/>
            <person name="Salih N.S."/>
            <person name="Samson R.A."/>
            <person name="Sandor E."/>
            <person name="Sanguinetti M."/>
            <person name="Schuetze T."/>
            <person name="Sepcic K."/>
            <person name="Shelest E."/>
            <person name="Sherlock G."/>
            <person name="Sophianopoulou V."/>
            <person name="Squina F.M."/>
            <person name="Sun H."/>
            <person name="Susca A."/>
            <person name="Todd R.B."/>
            <person name="Tsang A."/>
            <person name="Unkles S.E."/>
            <person name="van de Wiele N."/>
            <person name="van Rossen-Uffink D."/>
            <person name="Oliveira J.V."/>
            <person name="Vesth T.C."/>
            <person name="Visser J."/>
            <person name="Yu J.-H."/>
            <person name="Zhou M."/>
            <person name="Andersen M.R."/>
            <person name="Archer D.B."/>
            <person name="Baker S.E."/>
            <person name="Benoit I."/>
            <person name="Brakhage A.A."/>
            <person name="Braus G.H."/>
            <person name="Fischer R."/>
            <person name="Frisvad J.C."/>
            <person name="Goldman G.H."/>
            <person name="Houbraken J."/>
            <person name="Oakley B."/>
            <person name="Pocsi I."/>
            <person name="Scazzocchio C."/>
            <person name="Seiboth B."/>
            <person name="vanKuyk P.A."/>
            <person name="Wortman J."/>
            <person name="Dyer P.S."/>
            <person name="Grigoriev I.V."/>
        </authorList>
    </citation>
    <scope>NUCLEOTIDE SEQUENCE [LARGE SCALE GENOMIC DNA]</scope>
    <source>
        <strain evidence="3">CBS 506.65</strain>
    </source>
</reference>
<feature type="compositionally biased region" description="Basic and acidic residues" evidence="1">
    <location>
        <begin position="481"/>
        <end position="502"/>
    </location>
</feature>
<gene>
    <name evidence="2" type="ORF">ASPZODRAFT_134992</name>
</gene>
<dbReference type="InterPro" id="IPR037104">
    <property type="entry name" value="Annexin_sf"/>
</dbReference>
<dbReference type="EMBL" id="KV878348">
    <property type="protein sequence ID" value="OJJ44209.1"/>
    <property type="molecule type" value="Genomic_DNA"/>
</dbReference>
<dbReference type="STRING" id="1073090.A0A1L9SAS1"/>
<sequence length="866" mass="98037">MLHVPDPRSRGRSKSPGARGRGVERSRSRDARYESRYEEDERYYHSEDDRSKYQSHERGESRYRNRPAYEHDTDSDSADEDLAYGEAPSHYRLSSSPDKKTPKSSSRQQESGSHPAYGRQQQYQYAQPAGYPPHPPPPTTSASSDWAPIPACEMPGFVPPTSQAGGSGSMPGAFPGSEPQSIPLPQYVSVPQTQTHMHTQAHTPTSAYPRVPSSKAYANPPQWQYAQVDAGSVKYSNKTTIPANNHPPPPPPPLAPLAPVQPVSRPYTISREPQFKTERVVPGNGRPHSLSVSIPGSNGNGNGNSHDSHHRSHSLSVGGGGAGLGARPPASPLLEPYKGTYQSISPMPSPIMDPSKLDDDLSDLELFDSRSDSDHRRRRTKGIGGDKSDDERRRLRDRSKIRDKSDDERLRLRDRSNIRDKSDDERLRLRDRSNIRDKSDDERLRLRDRSNIRDKSDDERLRLRDRSNIRDKSDDERLRLRDRSNIRDKSRTRDKSKSRESSLTRSSSTRQQHHVRHDSAGQPASMILISPASERKKVSFYDATEDALALAEALQGTRSGVDTKPLISILPHLTDEEIMTLRKEYKNHVKVQGKGVNIAKHIRLKLPSGSMGKACYATALGRWESEAFWANCYYQSGSSRRELLIESLLGRTNSEIREVKACFRDSRYGDSLERCMKTELKADKFRTAVLLALEESRQSERAPVDLDLVQQDVHELRRSLVAREGGETAMIYIIVLRSDSHLREVLRAYERTYQQNFTRAMLSKSNNLVGETLAHILNGAINRPMRDAMLLNQALHELQPGKERSELLISRLVRLHWEPGHFELVKREFRKRYNDRLENAIAEEILPTSGGSEWGEFCIELVRSVR</sequence>
<dbReference type="GO" id="GO:0012506">
    <property type="term" value="C:vesicle membrane"/>
    <property type="evidence" value="ECO:0007669"/>
    <property type="project" value="TreeGrafter"/>
</dbReference>
<evidence type="ECO:0000313" key="2">
    <source>
        <dbReference type="EMBL" id="OJJ44209.1"/>
    </source>
</evidence>
<protein>
    <recommendedName>
        <fullName evidence="4">Annexin</fullName>
    </recommendedName>
</protein>
<dbReference type="RefSeq" id="XP_022578719.1">
    <property type="nucleotide sequence ID" value="XM_022723677.1"/>
</dbReference>
<name>A0A1L9SAS1_9EURO</name>
<evidence type="ECO:0000313" key="3">
    <source>
        <dbReference type="Proteomes" id="UP000184188"/>
    </source>
</evidence>
<dbReference type="GO" id="GO:0005509">
    <property type="term" value="F:calcium ion binding"/>
    <property type="evidence" value="ECO:0007669"/>
    <property type="project" value="InterPro"/>
</dbReference>
<dbReference type="GeneID" id="34610142"/>
<dbReference type="AlphaFoldDB" id="A0A1L9SAS1"/>
<feature type="region of interest" description="Disordered" evidence="1">
    <location>
        <begin position="237"/>
        <end position="398"/>
    </location>
</feature>
<dbReference type="Gene3D" id="1.10.220.10">
    <property type="entry name" value="Annexin"/>
    <property type="match status" value="4"/>
</dbReference>
<evidence type="ECO:0000256" key="1">
    <source>
        <dbReference type="SAM" id="MobiDB-lite"/>
    </source>
</evidence>
<feature type="compositionally biased region" description="Basic and acidic residues" evidence="1">
    <location>
        <begin position="21"/>
        <end position="36"/>
    </location>
</feature>
<dbReference type="PANTHER" id="PTHR10502">
    <property type="entry name" value="ANNEXIN"/>
    <property type="match status" value="1"/>
</dbReference>
<feature type="compositionally biased region" description="Low complexity" evidence="1">
    <location>
        <begin position="343"/>
        <end position="354"/>
    </location>
</feature>
<dbReference type="GO" id="GO:0005886">
    <property type="term" value="C:plasma membrane"/>
    <property type="evidence" value="ECO:0007669"/>
    <property type="project" value="TreeGrafter"/>
</dbReference>
<accession>A0A1L9SAS1</accession>